<name>A0ABW3CZ15_9FLAO</name>
<organism evidence="2 3">
    <name type="scientific">Sungkyunkwania multivorans</name>
    <dbReference type="NCBI Taxonomy" id="1173618"/>
    <lineage>
        <taxon>Bacteria</taxon>
        <taxon>Pseudomonadati</taxon>
        <taxon>Bacteroidota</taxon>
        <taxon>Flavobacteriia</taxon>
        <taxon>Flavobacteriales</taxon>
        <taxon>Flavobacteriaceae</taxon>
        <taxon>Sungkyunkwania</taxon>
    </lineage>
</organism>
<keyword evidence="1" id="KW-0472">Membrane</keyword>
<feature type="transmembrane region" description="Helical" evidence="1">
    <location>
        <begin position="42"/>
        <end position="63"/>
    </location>
</feature>
<evidence type="ECO:0000256" key="1">
    <source>
        <dbReference type="SAM" id="Phobius"/>
    </source>
</evidence>
<accession>A0ABW3CZ15</accession>
<sequence>MNQRHTDKELLVKGLKRMALTLILMFIGPVVVHSSFENQDKPLYYPVLIIGITICITAIVMGFKGIKIIMDAVFGKKIKR</sequence>
<dbReference type="Pfam" id="PF19589">
    <property type="entry name" value="DUF6095"/>
    <property type="match status" value="1"/>
</dbReference>
<evidence type="ECO:0000313" key="2">
    <source>
        <dbReference type="EMBL" id="MFD0862327.1"/>
    </source>
</evidence>
<evidence type="ECO:0000313" key="3">
    <source>
        <dbReference type="Proteomes" id="UP001596978"/>
    </source>
</evidence>
<dbReference type="Proteomes" id="UP001596978">
    <property type="component" value="Unassembled WGS sequence"/>
</dbReference>
<comment type="caution">
    <text evidence="2">The sequence shown here is derived from an EMBL/GenBank/DDBJ whole genome shotgun (WGS) entry which is preliminary data.</text>
</comment>
<dbReference type="EMBL" id="JBHTJH010000004">
    <property type="protein sequence ID" value="MFD0862327.1"/>
    <property type="molecule type" value="Genomic_DNA"/>
</dbReference>
<keyword evidence="1" id="KW-0812">Transmembrane</keyword>
<protein>
    <submittedName>
        <fullName evidence="2">DUF6095 family protein</fullName>
    </submittedName>
</protein>
<gene>
    <name evidence="2" type="ORF">ACFQ1M_08895</name>
</gene>
<keyword evidence="1" id="KW-1133">Transmembrane helix</keyword>
<dbReference type="RefSeq" id="WP_386407032.1">
    <property type="nucleotide sequence ID" value="NZ_JBHTJH010000004.1"/>
</dbReference>
<keyword evidence="3" id="KW-1185">Reference proteome</keyword>
<dbReference type="InterPro" id="IPR046077">
    <property type="entry name" value="DUF6095"/>
</dbReference>
<reference evidence="3" key="1">
    <citation type="journal article" date="2019" name="Int. J. Syst. Evol. Microbiol.">
        <title>The Global Catalogue of Microorganisms (GCM) 10K type strain sequencing project: providing services to taxonomists for standard genome sequencing and annotation.</title>
        <authorList>
            <consortium name="The Broad Institute Genomics Platform"/>
            <consortium name="The Broad Institute Genome Sequencing Center for Infectious Disease"/>
            <person name="Wu L."/>
            <person name="Ma J."/>
        </authorList>
    </citation>
    <scope>NUCLEOTIDE SEQUENCE [LARGE SCALE GENOMIC DNA]</scope>
    <source>
        <strain evidence="3">CCUG 62952</strain>
    </source>
</reference>
<proteinExistence type="predicted"/>
<feature type="transmembrane region" description="Helical" evidence="1">
    <location>
        <begin position="18"/>
        <end position="36"/>
    </location>
</feature>